<dbReference type="InterPro" id="IPR036259">
    <property type="entry name" value="MFS_trans_sf"/>
</dbReference>
<dbReference type="GO" id="GO:0046943">
    <property type="term" value="F:carboxylic acid transmembrane transporter activity"/>
    <property type="evidence" value="ECO:0007669"/>
    <property type="project" value="TreeGrafter"/>
</dbReference>
<evidence type="ECO:0000313" key="7">
    <source>
        <dbReference type="EMBL" id="AYF03595.1"/>
    </source>
</evidence>
<dbReference type="Proteomes" id="UP000272010">
    <property type="component" value="Plasmid pYEE2"/>
</dbReference>
<dbReference type="Pfam" id="PF07690">
    <property type="entry name" value="MFS_1"/>
    <property type="match status" value="1"/>
</dbReference>
<organism evidence="7 8">
    <name type="scientific">Paracoccus yeei</name>
    <dbReference type="NCBI Taxonomy" id="147645"/>
    <lineage>
        <taxon>Bacteria</taxon>
        <taxon>Pseudomonadati</taxon>
        <taxon>Pseudomonadota</taxon>
        <taxon>Alphaproteobacteria</taxon>
        <taxon>Rhodobacterales</taxon>
        <taxon>Paracoccaceae</taxon>
        <taxon>Paracoccus</taxon>
    </lineage>
</organism>
<keyword evidence="7" id="KW-0614">Plasmid</keyword>
<name>A0A386USA0_9RHOB</name>
<proteinExistence type="predicted"/>
<feature type="domain" description="Major facilitator superfamily (MFS) profile" evidence="6">
    <location>
        <begin position="16"/>
        <end position="425"/>
    </location>
</feature>
<feature type="transmembrane region" description="Helical" evidence="5">
    <location>
        <begin position="280"/>
        <end position="298"/>
    </location>
</feature>
<keyword evidence="4 5" id="KW-0472">Membrane</keyword>
<evidence type="ECO:0000256" key="5">
    <source>
        <dbReference type="SAM" id="Phobius"/>
    </source>
</evidence>
<dbReference type="CDD" id="cd17365">
    <property type="entry name" value="MFS_PcaK_like"/>
    <property type="match status" value="1"/>
</dbReference>
<gene>
    <name evidence="7" type="ORF">PY32053_04056</name>
</gene>
<accession>A0A386USA0</accession>
<dbReference type="PANTHER" id="PTHR23508">
    <property type="entry name" value="CARBOXYLIC ACID TRANSPORTER PROTEIN HOMOLOG"/>
    <property type="match status" value="1"/>
</dbReference>
<evidence type="ECO:0000256" key="1">
    <source>
        <dbReference type="ARBA" id="ARBA00004141"/>
    </source>
</evidence>
<keyword evidence="2 5" id="KW-0812">Transmembrane</keyword>
<sequence>MVTQTQPRGMAATTWVASLCWIAVVLDGFDLVVLGALIPTLTGGESPFMTKPEATFVSTISLVGMTLGALTIGALTDRVGRRKAMIWAVAAFSVATLACAFAQNWGQLGLFRFLAGFGLGGCLPTAIAMVTEFSSGKAGKASTRVMTGYHVGAVATALLGLVLLPLLGWRSMFWAGALPGFVLVPLMMRHLPESPSFLLAKGRRDEALAVARANNLVLEPEAPTPTAEAAISGSALFRAPFLRNSLGIWVTSFMGLLLVYALNTWLPTLMIEAGYGLQRGLWFLLLMNVGAIVGLLVAGQVGDAIGLRTAVIIWFLASAILLAALSVKVQVGLLYPLVFVTGCFVFSAQVLVYAYTAANHPPAVRATALGMAAGIGRLGAISGPLLGGTLVSMGIGHPWGFYVFALVGLLAAIAITSTRVMRQKV</sequence>
<feature type="transmembrane region" description="Helical" evidence="5">
    <location>
        <begin position="305"/>
        <end position="327"/>
    </location>
</feature>
<feature type="transmembrane region" description="Helical" evidence="5">
    <location>
        <begin position="173"/>
        <end position="191"/>
    </location>
</feature>
<geneLocation type="plasmid" evidence="8">
    <name>pyee2</name>
</geneLocation>
<dbReference type="InterPro" id="IPR011701">
    <property type="entry name" value="MFS"/>
</dbReference>
<evidence type="ECO:0000256" key="4">
    <source>
        <dbReference type="ARBA" id="ARBA00023136"/>
    </source>
</evidence>
<dbReference type="GO" id="GO:0005886">
    <property type="term" value="C:plasma membrane"/>
    <property type="evidence" value="ECO:0007669"/>
    <property type="project" value="TreeGrafter"/>
</dbReference>
<dbReference type="EMBL" id="CP031080">
    <property type="protein sequence ID" value="AYF03595.1"/>
    <property type="molecule type" value="Genomic_DNA"/>
</dbReference>
<evidence type="ECO:0000256" key="2">
    <source>
        <dbReference type="ARBA" id="ARBA00022692"/>
    </source>
</evidence>
<comment type="subcellular location">
    <subcellularLocation>
        <location evidence="1">Membrane</location>
        <topology evidence="1">Multi-pass membrane protein</topology>
    </subcellularLocation>
</comment>
<feature type="transmembrane region" description="Helical" evidence="5">
    <location>
        <begin position="399"/>
        <end position="421"/>
    </location>
</feature>
<dbReference type="Gene3D" id="1.20.1250.20">
    <property type="entry name" value="MFS general substrate transporter like domains"/>
    <property type="match status" value="1"/>
</dbReference>
<dbReference type="InterPro" id="IPR020846">
    <property type="entry name" value="MFS_dom"/>
</dbReference>
<dbReference type="PANTHER" id="PTHR23508:SF10">
    <property type="entry name" value="CARBOXYLIC ACID TRANSPORTER PROTEIN HOMOLOG"/>
    <property type="match status" value="1"/>
</dbReference>
<dbReference type="AlphaFoldDB" id="A0A386USA0"/>
<evidence type="ECO:0000313" key="8">
    <source>
        <dbReference type="Proteomes" id="UP000272010"/>
    </source>
</evidence>
<feature type="transmembrane region" description="Helical" evidence="5">
    <location>
        <begin position="12"/>
        <end position="34"/>
    </location>
</feature>
<evidence type="ECO:0000259" key="6">
    <source>
        <dbReference type="PROSITE" id="PS50850"/>
    </source>
</evidence>
<dbReference type="SUPFAM" id="SSF103473">
    <property type="entry name" value="MFS general substrate transporter"/>
    <property type="match status" value="1"/>
</dbReference>
<protein>
    <submittedName>
        <fullName evidence="7">MFS transporter</fullName>
    </submittedName>
</protein>
<keyword evidence="3 5" id="KW-1133">Transmembrane helix</keyword>
<feature type="transmembrane region" description="Helical" evidence="5">
    <location>
        <begin position="145"/>
        <end position="167"/>
    </location>
</feature>
<feature type="transmembrane region" description="Helical" evidence="5">
    <location>
        <begin position="333"/>
        <end position="355"/>
    </location>
</feature>
<dbReference type="PROSITE" id="PS50850">
    <property type="entry name" value="MFS"/>
    <property type="match status" value="1"/>
</dbReference>
<feature type="transmembrane region" description="Helical" evidence="5">
    <location>
        <begin position="246"/>
        <end position="268"/>
    </location>
</feature>
<evidence type="ECO:0000256" key="3">
    <source>
        <dbReference type="ARBA" id="ARBA00022989"/>
    </source>
</evidence>
<feature type="transmembrane region" description="Helical" evidence="5">
    <location>
        <begin position="54"/>
        <end position="72"/>
    </location>
</feature>
<reference evidence="8" key="1">
    <citation type="submission" date="2018-07" db="EMBL/GenBank/DDBJ databases">
        <title>Genome Structure of the Opportunistic Pathogen Paracoccus yeei (Alphaproteobacteria) and Identification of Putative Virulence Factors.</title>
        <authorList>
            <person name="Lasek R."/>
            <person name="Szuplewska M."/>
            <person name="Mitura M."/>
            <person name="Decewicz P."/>
            <person name="Chmielowska C."/>
            <person name="Pawlot A."/>
            <person name="Sentkowska D."/>
            <person name="Czarnecki J."/>
            <person name="Bartosik D."/>
        </authorList>
    </citation>
    <scope>NUCLEOTIDE SEQUENCE [LARGE SCALE GENOMIC DNA]</scope>
    <source>
        <strain evidence="8">CCUG 32053</strain>
        <plasmid evidence="8">pyee2</plasmid>
    </source>
</reference>
<feature type="transmembrane region" description="Helical" evidence="5">
    <location>
        <begin position="109"/>
        <end position="133"/>
    </location>
</feature>